<evidence type="ECO:0000313" key="3">
    <source>
        <dbReference type="Proteomes" id="UP001055712"/>
    </source>
</evidence>
<dbReference type="AlphaFoldDB" id="A0A9D4TRT9"/>
<organism evidence="2 3">
    <name type="scientific">Chlorella vulgaris</name>
    <name type="common">Green alga</name>
    <dbReference type="NCBI Taxonomy" id="3077"/>
    <lineage>
        <taxon>Eukaryota</taxon>
        <taxon>Viridiplantae</taxon>
        <taxon>Chlorophyta</taxon>
        <taxon>core chlorophytes</taxon>
        <taxon>Trebouxiophyceae</taxon>
        <taxon>Chlorellales</taxon>
        <taxon>Chlorellaceae</taxon>
        <taxon>Chlorella clade</taxon>
        <taxon>Chlorella</taxon>
    </lineage>
</organism>
<comment type="similarity">
    <text evidence="1">Belongs to the ycf54 family.</text>
</comment>
<name>A0A9D4TRT9_CHLVU</name>
<dbReference type="OrthoDB" id="5200at2759"/>
<gene>
    <name evidence="2" type="ORF">D9Q98_010472</name>
</gene>
<reference evidence="2" key="2">
    <citation type="submission" date="2020-11" db="EMBL/GenBank/DDBJ databases">
        <authorList>
            <person name="Cecchin M."/>
            <person name="Marcolungo L."/>
            <person name="Rossato M."/>
            <person name="Girolomoni L."/>
            <person name="Cosentino E."/>
            <person name="Cuine S."/>
            <person name="Li-Beisson Y."/>
            <person name="Delledonne M."/>
            <person name="Ballottari M."/>
        </authorList>
    </citation>
    <scope>NUCLEOTIDE SEQUENCE</scope>
    <source>
        <strain evidence="2">211/11P</strain>
        <tissue evidence="2">Whole cell</tissue>
    </source>
</reference>
<dbReference type="PANTHER" id="PTHR35319">
    <property type="match status" value="1"/>
</dbReference>
<sequence>MAAPQRAHSVTAPQVGPVCSPRSVAAHAKGAIKPMESTFTQFNLVDKTKKLNWVALLANAEFFFNDAQNEQIAENLRERVRYLTEKGEEVEMLFVCEPEWLERLFPEEAKKLRRPAVALLCPDQSWMTFMRIRLDRVIEVKLPNMSAEEVAVSTQQVPKFPPPANWTAPYKPYAWGWWERFML</sequence>
<dbReference type="EMBL" id="SIDB01000005">
    <property type="protein sequence ID" value="KAI3432890.1"/>
    <property type="molecule type" value="Genomic_DNA"/>
</dbReference>
<protein>
    <submittedName>
        <fullName evidence="2">Uncharacterized protein</fullName>
    </submittedName>
</protein>
<dbReference type="Pfam" id="PF10674">
    <property type="entry name" value="Ycf54"/>
    <property type="match status" value="1"/>
</dbReference>
<accession>A0A9D4TRT9</accession>
<keyword evidence="3" id="KW-1185">Reference proteome</keyword>
<dbReference type="Gene3D" id="3.30.70.1860">
    <property type="entry name" value="Uncharacterised protein family Ycf54"/>
    <property type="match status" value="1"/>
</dbReference>
<evidence type="ECO:0000313" key="2">
    <source>
        <dbReference type="EMBL" id="KAI3432890.1"/>
    </source>
</evidence>
<comment type="caution">
    <text evidence="2">The sequence shown here is derived from an EMBL/GenBank/DDBJ whole genome shotgun (WGS) entry which is preliminary data.</text>
</comment>
<reference evidence="2" key="1">
    <citation type="journal article" date="2019" name="Plant J.">
        <title>Chlorella vulgaris genome assembly and annotation reveals the molecular basis for metabolic acclimation to high light conditions.</title>
        <authorList>
            <person name="Cecchin M."/>
            <person name="Marcolungo L."/>
            <person name="Rossato M."/>
            <person name="Girolomoni L."/>
            <person name="Cosentino E."/>
            <person name="Cuine S."/>
            <person name="Li-Beisson Y."/>
            <person name="Delledonne M."/>
            <person name="Ballottari M."/>
        </authorList>
    </citation>
    <scope>NUCLEOTIDE SEQUENCE</scope>
    <source>
        <strain evidence="2">211/11P</strain>
    </source>
</reference>
<dbReference type="PANTHER" id="PTHR35319:SF2">
    <property type="entry name" value="YCF54"/>
    <property type="match status" value="1"/>
</dbReference>
<evidence type="ECO:0000256" key="1">
    <source>
        <dbReference type="ARBA" id="ARBA00043978"/>
    </source>
</evidence>
<dbReference type="Proteomes" id="UP001055712">
    <property type="component" value="Unassembled WGS sequence"/>
</dbReference>
<dbReference type="InterPro" id="IPR038409">
    <property type="entry name" value="Ycf54-like_sf"/>
</dbReference>
<dbReference type="InterPro" id="IPR019616">
    <property type="entry name" value="Ycf54"/>
</dbReference>
<proteinExistence type="inferred from homology"/>